<accession>A0A8S5N6E6</accession>
<sequence>MKPEELEKIPLRIEKMFYEMQNRVLDDIVRRINKTGEITSTADYQIEKLKIFGNSSEYIESEIKRVLKASDAEIWELYDQVIDKQYTRDKSLYEQINAEFIPYDENEMMQAWVKAAMMQTKGDLENLTRSLGFSVIMGNKRVFTPLSEYYQKYLDRACLDIVTGVFDYNTVLRRVVKEMTDSGIRTVDYASGHSNRVTVAARRAVMTGVRQLTGQINEMTAQKLGTDSYEVEWHSGARPTHWWGGMVFTMDELKSVCGLGTGPGLCGWNCYHSYHAFIPGVSVRTYTDKQLAEMNAKELETHTWKGKEYNAYQATQYQRKMETTMRAQRSTVRELQRGDGDKDTIEQAKARYQGMLHQYNKFSRTMKLEPQMERVYLDGLGRVVNTGYHKKTNTGGEKHVIIKAQKTTPYATPDSITQITGKQGGTTRNYYDSDGKWYKQISNNNHGNAKHHPYGKNGEHAHDILWDNDKIVSRPTRELTDRERKENKDIL</sequence>
<organism evidence="1">
    <name type="scientific">Siphoviridae sp. ctWDo30</name>
    <dbReference type="NCBI Taxonomy" id="2826360"/>
    <lineage>
        <taxon>Viruses</taxon>
        <taxon>Duplodnaviria</taxon>
        <taxon>Heunggongvirae</taxon>
        <taxon>Uroviricota</taxon>
        <taxon>Caudoviricetes</taxon>
    </lineage>
</organism>
<dbReference type="EMBL" id="BK015068">
    <property type="protein sequence ID" value="DAD89707.1"/>
    <property type="molecule type" value="Genomic_DNA"/>
</dbReference>
<dbReference type="GO" id="GO:0005198">
    <property type="term" value="F:structural molecule activity"/>
    <property type="evidence" value="ECO:0007669"/>
    <property type="project" value="InterPro"/>
</dbReference>
<reference evidence="1" key="1">
    <citation type="journal article" date="2021" name="Proc. Natl. Acad. Sci. U.S.A.">
        <title>A Catalog of Tens of Thousands of Viruses from Human Metagenomes Reveals Hidden Associations with Chronic Diseases.</title>
        <authorList>
            <person name="Tisza M.J."/>
            <person name="Buck C.B."/>
        </authorList>
    </citation>
    <scope>NUCLEOTIDE SEQUENCE</scope>
    <source>
        <strain evidence="1">CtWDo30</strain>
    </source>
</reference>
<evidence type="ECO:0000313" key="1">
    <source>
        <dbReference type="EMBL" id="DAD89707.1"/>
    </source>
</evidence>
<protein>
    <submittedName>
        <fullName evidence="1">Minor capsid protein</fullName>
    </submittedName>
</protein>
<name>A0A8S5N6E6_9CAUD</name>
<dbReference type="InterPro" id="IPR009319">
    <property type="entry name" value="Phage_A118_VSP1"/>
</dbReference>
<proteinExistence type="predicted"/>
<dbReference type="Pfam" id="PF06152">
    <property type="entry name" value="Phage_min_cap2"/>
    <property type="match status" value="1"/>
</dbReference>